<feature type="domain" description="F-box" evidence="1">
    <location>
        <begin position="17"/>
        <end position="67"/>
    </location>
</feature>
<organism evidence="2 3">
    <name type="scientific">Plectus sambesii</name>
    <dbReference type="NCBI Taxonomy" id="2011161"/>
    <lineage>
        <taxon>Eukaryota</taxon>
        <taxon>Metazoa</taxon>
        <taxon>Ecdysozoa</taxon>
        <taxon>Nematoda</taxon>
        <taxon>Chromadorea</taxon>
        <taxon>Plectida</taxon>
        <taxon>Plectina</taxon>
        <taxon>Plectoidea</taxon>
        <taxon>Plectidae</taxon>
        <taxon>Plectus</taxon>
    </lineage>
</organism>
<keyword evidence="2" id="KW-1185">Reference proteome</keyword>
<dbReference type="InterPro" id="IPR001810">
    <property type="entry name" value="F-box_dom"/>
</dbReference>
<evidence type="ECO:0000313" key="3">
    <source>
        <dbReference type="WBParaSite" id="PSAMB.scaffold350size55235.g5178.t1"/>
    </source>
</evidence>
<proteinExistence type="predicted"/>
<evidence type="ECO:0000313" key="2">
    <source>
        <dbReference type="Proteomes" id="UP000887566"/>
    </source>
</evidence>
<reference evidence="3" key="1">
    <citation type="submission" date="2022-11" db="UniProtKB">
        <authorList>
            <consortium name="WormBaseParasite"/>
        </authorList>
    </citation>
    <scope>IDENTIFICATION</scope>
</reference>
<name>A0A914W899_9BILA</name>
<protein>
    <submittedName>
        <fullName evidence="3">F-box domain-containing protein</fullName>
    </submittedName>
</protein>
<dbReference type="Proteomes" id="UP000887566">
    <property type="component" value="Unplaced"/>
</dbReference>
<dbReference type="AlphaFoldDB" id="A0A914W899"/>
<dbReference type="WBParaSite" id="PSAMB.scaffold350size55235.g5178.t1">
    <property type="protein sequence ID" value="PSAMB.scaffold350size55235.g5178.t1"/>
    <property type="gene ID" value="PSAMB.scaffold350size55235.g5178"/>
</dbReference>
<dbReference type="PROSITE" id="PS50181">
    <property type="entry name" value="FBOX"/>
    <property type="match status" value="1"/>
</dbReference>
<evidence type="ECO:0000259" key="1">
    <source>
        <dbReference type="PROSITE" id="PS50181"/>
    </source>
</evidence>
<accession>A0A914W899</accession>
<sequence length="269" mass="30500">MGALVNKAAVHEDPYQNKTIDSLPTEILLPLLKAAAGNQVVNLAKLKLVCRRFNSIIKSKSIEFPMVHIQTLKFSQTERNETIFDHFVHGSLPVYVSIRKAEENKPPSGRFLTLRGSWDLIDLPLVPFIAPNDPKITDLLRHFKMTGGKLRFWTMKVNDKLISELLSLDLSTVEELKFYKVKLTASPLLLKSLFEKMRYALRDLKLHFCRFPAALISDDLLSVLVNLKTLSIKENSCGEIFELPNLTLSNGQNDMGRKIVRCGPDLRIT</sequence>